<name>A0ABN3T8X7_9ACTN</name>
<organism evidence="2 3">
    <name type="scientific">Nonomuraea recticatena</name>
    <dbReference type="NCBI Taxonomy" id="46178"/>
    <lineage>
        <taxon>Bacteria</taxon>
        <taxon>Bacillati</taxon>
        <taxon>Actinomycetota</taxon>
        <taxon>Actinomycetes</taxon>
        <taxon>Streptosporangiales</taxon>
        <taxon>Streptosporangiaceae</taxon>
        <taxon>Nonomuraea</taxon>
    </lineage>
</organism>
<feature type="chain" id="PRO_5045158548" description="Secreted protein" evidence="1">
    <location>
        <begin position="27"/>
        <end position="82"/>
    </location>
</feature>
<accession>A0ABN3T8X7</accession>
<protein>
    <recommendedName>
        <fullName evidence="4">Secreted protein</fullName>
    </recommendedName>
</protein>
<evidence type="ECO:0008006" key="4">
    <source>
        <dbReference type="Google" id="ProtNLM"/>
    </source>
</evidence>
<comment type="caution">
    <text evidence="2">The sequence shown here is derived from an EMBL/GenBank/DDBJ whole genome shotgun (WGS) entry which is preliminary data.</text>
</comment>
<proteinExistence type="predicted"/>
<evidence type="ECO:0000313" key="3">
    <source>
        <dbReference type="Proteomes" id="UP001501666"/>
    </source>
</evidence>
<keyword evidence="3" id="KW-1185">Reference proteome</keyword>
<dbReference type="Proteomes" id="UP001501666">
    <property type="component" value="Unassembled WGS sequence"/>
</dbReference>
<sequence>MKHLFRGAIGAAAVAAAVLLATPANAGASMTGSHISYAETHWCGVGVDYSGCVSQRSEFKRYYQVSEIRWSSWGTSYYFEFW</sequence>
<keyword evidence="1" id="KW-0732">Signal</keyword>
<gene>
    <name evidence="2" type="ORF">GCM10010412_088440</name>
</gene>
<evidence type="ECO:0000313" key="2">
    <source>
        <dbReference type="EMBL" id="GAA2695543.1"/>
    </source>
</evidence>
<evidence type="ECO:0000256" key="1">
    <source>
        <dbReference type="SAM" id="SignalP"/>
    </source>
</evidence>
<dbReference type="EMBL" id="BAAATE010000041">
    <property type="protein sequence ID" value="GAA2695543.1"/>
    <property type="molecule type" value="Genomic_DNA"/>
</dbReference>
<reference evidence="2 3" key="1">
    <citation type="journal article" date="2019" name="Int. J. Syst. Evol. Microbiol.">
        <title>The Global Catalogue of Microorganisms (GCM) 10K type strain sequencing project: providing services to taxonomists for standard genome sequencing and annotation.</title>
        <authorList>
            <consortium name="The Broad Institute Genomics Platform"/>
            <consortium name="The Broad Institute Genome Sequencing Center for Infectious Disease"/>
            <person name="Wu L."/>
            <person name="Ma J."/>
        </authorList>
    </citation>
    <scope>NUCLEOTIDE SEQUENCE [LARGE SCALE GENOMIC DNA]</scope>
    <source>
        <strain evidence="2 3">JCM 6835</strain>
    </source>
</reference>
<feature type="signal peptide" evidence="1">
    <location>
        <begin position="1"/>
        <end position="26"/>
    </location>
</feature>